<dbReference type="GO" id="GO:0005524">
    <property type="term" value="F:ATP binding"/>
    <property type="evidence" value="ECO:0007669"/>
    <property type="project" value="InterPro"/>
</dbReference>
<evidence type="ECO:0000259" key="1">
    <source>
        <dbReference type="PROSITE" id="PS50011"/>
    </source>
</evidence>
<dbReference type="InParanoid" id="D8PUJ2"/>
<dbReference type="GO" id="GO:0004672">
    <property type="term" value="F:protein kinase activity"/>
    <property type="evidence" value="ECO:0007669"/>
    <property type="project" value="InterPro"/>
</dbReference>
<dbReference type="OrthoDB" id="5987198at2759"/>
<dbReference type="InterPro" id="IPR000719">
    <property type="entry name" value="Prot_kinase_dom"/>
</dbReference>
<keyword evidence="3" id="KW-1185">Reference proteome</keyword>
<dbReference type="SUPFAM" id="SSF56112">
    <property type="entry name" value="Protein kinase-like (PK-like)"/>
    <property type="match status" value="1"/>
</dbReference>
<dbReference type="STRING" id="578458.D8PUJ2"/>
<accession>D8PUJ2</accession>
<dbReference type="VEuPathDB" id="FungiDB:SCHCODRAFT_02483083"/>
<dbReference type="EMBL" id="GL377303">
    <property type="protein sequence ID" value="EFJ00734.1"/>
    <property type="molecule type" value="Genomic_DNA"/>
</dbReference>
<dbReference type="RefSeq" id="XP_003035636.1">
    <property type="nucleotide sequence ID" value="XM_003035590.1"/>
</dbReference>
<organism evidence="3">
    <name type="scientific">Schizophyllum commune (strain H4-8 / FGSC 9210)</name>
    <name type="common">Split gill fungus</name>
    <dbReference type="NCBI Taxonomy" id="578458"/>
    <lineage>
        <taxon>Eukaryota</taxon>
        <taxon>Fungi</taxon>
        <taxon>Dikarya</taxon>
        <taxon>Basidiomycota</taxon>
        <taxon>Agaricomycotina</taxon>
        <taxon>Agaricomycetes</taxon>
        <taxon>Agaricomycetidae</taxon>
        <taxon>Agaricales</taxon>
        <taxon>Schizophyllaceae</taxon>
        <taxon>Schizophyllum</taxon>
    </lineage>
</organism>
<sequence length="358" mass="41082">MLRRRYRPGWKPSWHGRQVMSFEVEDGQTPSWRLVLDAVRIADRIPVMLKGVEKSVCPHEVEITTMLGSPPLSSDPRNHCPAVFEVLQVPDDDDIQIMVMPLLRRHNTPRFETVGEALACIHQIAECVQFLHESKIAHRDIHVLNIMMDAAPISDVLFHPLDQRIRRDFRGRWHASCTRTEQPVKYFLIDFGSAVRYDSVDPPPMEMPLLGGDRSVPEFVGDDPSQPFSGLSKRHNPFPTDVYCLGNWMREEFLDGMRMPISGGSVIQSRRIGMEFLRPLIDDMIQADPSKRPSMDQVVERLKSITGSLSSWKLRSRLAKAGDHPLHRLYLSLTHWIRCVRLVTLKRPAIPLYAQKSE</sequence>
<dbReference type="GeneID" id="9595259"/>
<dbReference type="OMA" id="FWIDARE"/>
<dbReference type="Gene3D" id="1.10.510.10">
    <property type="entry name" value="Transferase(Phosphotransferase) domain 1"/>
    <property type="match status" value="1"/>
</dbReference>
<dbReference type="eggNOG" id="ENOG502SIC4">
    <property type="taxonomic scope" value="Eukaryota"/>
</dbReference>
<dbReference type="SMART" id="SM00220">
    <property type="entry name" value="S_TKc"/>
    <property type="match status" value="1"/>
</dbReference>
<dbReference type="KEGG" id="scm:SCHCO_02483083"/>
<dbReference type="InterPro" id="IPR011009">
    <property type="entry name" value="Kinase-like_dom_sf"/>
</dbReference>
<dbReference type="HOGENOM" id="CLU_044121_2_1_1"/>
<evidence type="ECO:0000313" key="3">
    <source>
        <dbReference type="Proteomes" id="UP000007431"/>
    </source>
</evidence>
<evidence type="ECO:0000313" key="2">
    <source>
        <dbReference type="EMBL" id="EFJ00734.1"/>
    </source>
</evidence>
<feature type="domain" description="Protein kinase" evidence="1">
    <location>
        <begin position="1"/>
        <end position="305"/>
    </location>
</feature>
<reference evidence="2 3" key="1">
    <citation type="journal article" date="2010" name="Nat. Biotechnol.">
        <title>Genome sequence of the model mushroom Schizophyllum commune.</title>
        <authorList>
            <person name="Ohm R.A."/>
            <person name="de Jong J.F."/>
            <person name="Lugones L.G."/>
            <person name="Aerts A."/>
            <person name="Kothe E."/>
            <person name="Stajich J.E."/>
            <person name="de Vries R.P."/>
            <person name="Record E."/>
            <person name="Levasseur A."/>
            <person name="Baker S.E."/>
            <person name="Bartholomew K.A."/>
            <person name="Coutinho P.M."/>
            <person name="Erdmann S."/>
            <person name="Fowler T.J."/>
            <person name="Gathman A.C."/>
            <person name="Lombard V."/>
            <person name="Henrissat B."/>
            <person name="Knabe N."/>
            <person name="Kuees U."/>
            <person name="Lilly W.W."/>
            <person name="Lindquist E."/>
            <person name="Lucas S."/>
            <person name="Magnuson J.K."/>
            <person name="Piumi F."/>
            <person name="Raudaskoski M."/>
            <person name="Salamov A."/>
            <person name="Schmutz J."/>
            <person name="Schwarze F.W.M.R."/>
            <person name="vanKuyk P.A."/>
            <person name="Horton J.S."/>
            <person name="Grigoriev I.V."/>
            <person name="Woesten H.A.B."/>
        </authorList>
    </citation>
    <scope>NUCLEOTIDE SEQUENCE [LARGE SCALE GENOMIC DNA]</scope>
    <source>
        <strain evidence="3">H4-8 / FGSC 9210</strain>
    </source>
</reference>
<name>D8PUJ2_SCHCM</name>
<feature type="non-terminal residue" evidence="2">
    <location>
        <position position="358"/>
    </location>
</feature>
<dbReference type="PROSITE" id="PS50011">
    <property type="entry name" value="PROTEIN_KINASE_DOM"/>
    <property type="match status" value="1"/>
</dbReference>
<gene>
    <name evidence="2" type="ORF">SCHCODRAFT_104945</name>
</gene>
<protein>
    <recommendedName>
        <fullName evidence="1">Protein kinase domain-containing protein</fullName>
    </recommendedName>
</protein>
<dbReference type="Proteomes" id="UP000007431">
    <property type="component" value="Unassembled WGS sequence"/>
</dbReference>
<dbReference type="AlphaFoldDB" id="D8PUJ2"/>
<proteinExistence type="predicted"/>